<gene>
    <name evidence="2" type="ORF">SAMN05216277_12116</name>
</gene>
<dbReference type="Proteomes" id="UP000183769">
    <property type="component" value="Unassembled WGS sequence"/>
</dbReference>
<feature type="region of interest" description="Disordered" evidence="1">
    <location>
        <begin position="376"/>
        <end position="396"/>
    </location>
</feature>
<accession>A0A1I5VXA6</accession>
<name>A0A1I5VXA6_9EURY</name>
<protein>
    <submittedName>
        <fullName evidence="2">Uncharacterized protein</fullName>
    </submittedName>
</protein>
<evidence type="ECO:0000313" key="3">
    <source>
        <dbReference type="Proteomes" id="UP000183769"/>
    </source>
</evidence>
<keyword evidence="3" id="KW-1185">Reference proteome</keyword>
<dbReference type="OrthoDB" id="269729at2157"/>
<evidence type="ECO:0000256" key="1">
    <source>
        <dbReference type="SAM" id="MobiDB-lite"/>
    </source>
</evidence>
<dbReference type="AlphaFoldDB" id="A0A1I5VXA6"/>
<evidence type="ECO:0000313" key="2">
    <source>
        <dbReference type="EMBL" id="SFQ12119.1"/>
    </source>
</evidence>
<feature type="region of interest" description="Disordered" evidence="1">
    <location>
        <begin position="181"/>
        <end position="208"/>
    </location>
</feature>
<reference evidence="3" key="1">
    <citation type="submission" date="2016-10" db="EMBL/GenBank/DDBJ databases">
        <authorList>
            <person name="Varghese N."/>
            <person name="Submissions S."/>
        </authorList>
    </citation>
    <scope>NUCLEOTIDE SEQUENCE [LARGE SCALE GENOMIC DNA]</scope>
    <source>
        <strain evidence="3">CGMCC 1.10329</strain>
    </source>
</reference>
<sequence length="782" mass="85318">MYSKGETDNPAGLQIAPIESPAGVEVFDPIENARYVFLTTESVSPTTVPPSQTNWYAPVDTTIDVETSQLTIPEQFDIVVRDPEGTHLRTVEDAADADISQLGLCILELTSTPIKFYVAGTGPVSITRTDSGTELTFVDSSLALGARSLHKQPGRTLTTTDDPADLMRTVSEFSAALKGTSPERTYPTLRGHPPAVEVGESLDIPGGSRRPETGITIEMPPTCSSIFTVASLAYFLGADLRPSESPRLVTEDGFEYSLTPEADESFSDVVADVLQHCFLLDCITRTEGIFPVRLAAREFVEDVLDIGLEFGHLYDQPVAERVETYLSVPMEQLEPIRPEWRLTIDMPADPAYADCLPYLVNELAIIRCYEPGERPVPNSTPLSEYNPDKKDPSETMESFVRGQAALATAETAHQADFVRSEISLSRGVDSSPTRSSSVPQDDLFNIRDADTVLHSYLGDGIPVGANKTSPQALKRQLSLDDADNPEIGVIIVCNDSEMNEETEVEDIYTGSDLLRINGEVRENLTVDELRDIFEQDSNLVHYIGHVDTRGLQCADGYLDTGTLDTVGATTFVLNGCRSFKQGSKLVEKGAFGGLVTLDDIGNSLATDVGRNIAKLLNAGWPLDGALSVVQDDALVGRDYTVLGDGTTEIGISESRTPVMFVIHPRRNDRDLLSVFTFPTRSRHLGTLYRPDPEQEGLHYLAGGEVGNYELQRETLETLLGDVNVPVQFHNERSSSVVSLRWSPDLSENMGVLDTLAMEAEKPISDIGRTAASRTWATGSDDN</sequence>
<organism evidence="2 3">
    <name type="scientific">Halolamina pelagica</name>
    <dbReference type="NCBI Taxonomy" id="699431"/>
    <lineage>
        <taxon>Archaea</taxon>
        <taxon>Methanobacteriati</taxon>
        <taxon>Methanobacteriota</taxon>
        <taxon>Stenosarchaea group</taxon>
        <taxon>Halobacteria</taxon>
        <taxon>Halobacteriales</taxon>
        <taxon>Haloferacaceae</taxon>
    </lineage>
</organism>
<proteinExistence type="predicted"/>
<dbReference type="RefSeq" id="WP_074880554.1">
    <property type="nucleotide sequence ID" value="NZ_FOXI01000021.1"/>
</dbReference>
<dbReference type="EMBL" id="FOXI01000021">
    <property type="protein sequence ID" value="SFQ12119.1"/>
    <property type="molecule type" value="Genomic_DNA"/>
</dbReference>